<keyword evidence="6" id="KW-0804">Transcription</keyword>
<dbReference type="FunFam" id="4.10.860.120:FF:000005">
    <property type="entry name" value="DNA-directed RNA polymerase subunit"/>
    <property type="match status" value="1"/>
</dbReference>
<evidence type="ECO:0000256" key="2">
    <source>
        <dbReference type="ARBA" id="ARBA00012418"/>
    </source>
</evidence>
<dbReference type="PANTHER" id="PTHR19376">
    <property type="entry name" value="DNA-DIRECTED RNA POLYMERASE"/>
    <property type="match status" value="1"/>
</dbReference>
<evidence type="ECO:0000256" key="4">
    <source>
        <dbReference type="ARBA" id="ARBA00022679"/>
    </source>
</evidence>
<dbReference type="AlphaFoldDB" id="A0AAV8WQY8"/>
<dbReference type="EMBL" id="JANEYF010005206">
    <property type="protein sequence ID" value="KAJ8928918.1"/>
    <property type="molecule type" value="Genomic_DNA"/>
</dbReference>
<evidence type="ECO:0000256" key="7">
    <source>
        <dbReference type="ARBA" id="ARBA00033154"/>
    </source>
</evidence>
<dbReference type="SUPFAM" id="SSF64484">
    <property type="entry name" value="beta and beta-prime subunits of DNA dependent RNA-polymerase"/>
    <property type="match status" value="1"/>
</dbReference>
<keyword evidence="8" id="KW-0472">Membrane</keyword>
<keyword evidence="3" id="KW-0240">DNA-directed RNA polymerase</keyword>
<evidence type="ECO:0000256" key="6">
    <source>
        <dbReference type="ARBA" id="ARBA00023163"/>
    </source>
</evidence>
<keyword evidence="4" id="KW-0808">Transferase</keyword>
<evidence type="ECO:0000256" key="5">
    <source>
        <dbReference type="ARBA" id="ARBA00022695"/>
    </source>
</evidence>
<dbReference type="Gene3D" id="4.10.860.120">
    <property type="entry name" value="RNA polymerase II, clamp domain"/>
    <property type="match status" value="1"/>
</dbReference>
<dbReference type="Pfam" id="PF04997">
    <property type="entry name" value="RNA_pol_Rpb1_1"/>
    <property type="match status" value="1"/>
</dbReference>
<dbReference type="EC" id="2.7.7.6" evidence="2"/>
<evidence type="ECO:0000259" key="9">
    <source>
        <dbReference type="Pfam" id="PF04997"/>
    </source>
</evidence>
<dbReference type="GO" id="GO:0003899">
    <property type="term" value="F:DNA-directed RNA polymerase activity"/>
    <property type="evidence" value="ECO:0007669"/>
    <property type="project" value="UniProtKB-EC"/>
</dbReference>
<keyword evidence="8" id="KW-1133">Transmembrane helix</keyword>
<dbReference type="GO" id="GO:0006351">
    <property type="term" value="P:DNA-templated transcription"/>
    <property type="evidence" value="ECO:0007669"/>
    <property type="project" value="InterPro"/>
</dbReference>
<keyword evidence="8" id="KW-0812">Transmembrane</keyword>
<name>A0AAV8WQY8_9CUCU</name>
<feature type="domain" description="RNA polymerase Rpb1" evidence="9">
    <location>
        <begin position="8"/>
        <end position="98"/>
    </location>
</feature>
<evidence type="ECO:0000256" key="1">
    <source>
        <dbReference type="ARBA" id="ARBA00006460"/>
    </source>
</evidence>
<dbReference type="PANTHER" id="PTHR19376:SF37">
    <property type="entry name" value="DNA-DIRECTED RNA POLYMERASE II SUBUNIT RPB1"/>
    <property type="match status" value="1"/>
</dbReference>
<feature type="transmembrane region" description="Helical" evidence="8">
    <location>
        <begin position="77"/>
        <end position="99"/>
    </location>
</feature>
<reference evidence="10" key="1">
    <citation type="journal article" date="2023" name="Insect Mol. Biol.">
        <title>Genome sequencing provides insights into the evolution of gene families encoding plant cell wall-degrading enzymes in longhorned beetles.</title>
        <authorList>
            <person name="Shin N.R."/>
            <person name="Okamura Y."/>
            <person name="Kirsch R."/>
            <person name="Pauchet Y."/>
        </authorList>
    </citation>
    <scope>NUCLEOTIDE SEQUENCE</scope>
    <source>
        <strain evidence="10">RBIC_L_NR</strain>
    </source>
</reference>
<proteinExistence type="inferred from homology"/>
<evidence type="ECO:0000313" key="11">
    <source>
        <dbReference type="Proteomes" id="UP001162156"/>
    </source>
</evidence>
<dbReference type="GO" id="GO:0005665">
    <property type="term" value="C:RNA polymerase II, core complex"/>
    <property type="evidence" value="ECO:0007669"/>
    <property type="project" value="TreeGrafter"/>
</dbReference>
<organism evidence="10 11">
    <name type="scientific">Rhamnusium bicolor</name>
    <dbReference type="NCBI Taxonomy" id="1586634"/>
    <lineage>
        <taxon>Eukaryota</taxon>
        <taxon>Metazoa</taxon>
        <taxon>Ecdysozoa</taxon>
        <taxon>Arthropoda</taxon>
        <taxon>Hexapoda</taxon>
        <taxon>Insecta</taxon>
        <taxon>Pterygota</taxon>
        <taxon>Neoptera</taxon>
        <taxon>Endopterygota</taxon>
        <taxon>Coleoptera</taxon>
        <taxon>Polyphaga</taxon>
        <taxon>Cucujiformia</taxon>
        <taxon>Chrysomeloidea</taxon>
        <taxon>Cerambycidae</taxon>
        <taxon>Lepturinae</taxon>
        <taxon>Rhagiini</taxon>
        <taxon>Rhamnusium</taxon>
    </lineage>
</organism>
<evidence type="ECO:0000256" key="3">
    <source>
        <dbReference type="ARBA" id="ARBA00022478"/>
    </source>
</evidence>
<comment type="caution">
    <text evidence="10">The sequence shown here is derived from an EMBL/GenBank/DDBJ whole genome shotgun (WGS) entry which is preliminary data.</text>
</comment>
<dbReference type="InterPro" id="IPR044893">
    <property type="entry name" value="RNA_pol_Rpb1_clamp_domain"/>
</dbReference>
<dbReference type="InterPro" id="IPR045867">
    <property type="entry name" value="DNA-dir_RpoC_beta_prime"/>
</dbReference>
<dbReference type="GO" id="GO:0003677">
    <property type="term" value="F:DNA binding"/>
    <property type="evidence" value="ECO:0007669"/>
    <property type="project" value="InterPro"/>
</dbReference>
<dbReference type="InterPro" id="IPR007080">
    <property type="entry name" value="RNA_pol_Rpb1_1"/>
</dbReference>
<gene>
    <name evidence="10" type="ORF">NQ314_018455</name>
</gene>
<evidence type="ECO:0000313" key="10">
    <source>
        <dbReference type="EMBL" id="KAJ8928918.1"/>
    </source>
</evidence>
<dbReference type="Proteomes" id="UP001162156">
    <property type="component" value="Unassembled WGS sequence"/>
</dbReference>
<evidence type="ECO:0000256" key="8">
    <source>
        <dbReference type="SAM" id="Phobius"/>
    </source>
</evidence>
<sequence>MHRRMSVTEGGIRFPETMEAGRPKLCGLMDPRQGVIDRNSRCQTCAGNMTECPGHFGHIDLAKPVFHVGFVTKTIKILRCVCFFCSKLLVSPVSIYMFFNNISYK</sequence>
<keyword evidence="5" id="KW-0548">Nucleotidyltransferase</keyword>
<accession>A0AAV8WQY8</accession>
<comment type="similarity">
    <text evidence="1">Belongs to the RNA polymerase beta' chain family.</text>
</comment>
<keyword evidence="11" id="KW-1185">Reference proteome</keyword>
<protein>
    <recommendedName>
        <fullName evidence="2">DNA-directed RNA polymerase</fullName>
        <ecNumber evidence="2">2.7.7.6</ecNumber>
    </recommendedName>
    <alternativeName>
        <fullName evidence="7">DNA-directed RNA polymerase III largest subunit</fullName>
    </alternativeName>
</protein>